<comment type="caution">
    <text evidence="1">The sequence shown here is derived from an EMBL/GenBank/DDBJ whole genome shotgun (WGS) entry which is preliminary data.</text>
</comment>
<dbReference type="EMBL" id="JAPDGR010002869">
    <property type="protein sequence ID" value="KAJ2973830.1"/>
    <property type="molecule type" value="Genomic_DNA"/>
</dbReference>
<evidence type="ECO:0000313" key="1">
    <source>
        <dbReference type="EMBL" id="KAJ2973830.1"/>
    </source>
</evidence>
<name>A0ACC1N3H2_9PEZI</name>
<accession>A0ACC1N3H2</accession>
<evidence type="ECO:0000313" key="2">
    <source>
        <dbReference type="Proteomes" id="UP001143856"/>
    </source>
</evidence>
<proteinExistence type="predicted"/>
<dbReference type="Proteomes" id="UP001143856">
    <property type="component" value="Unassembled WGS sequence"/>
</dbReference>
<keyword evidence="2" id="KW-1185">Reference proteome</keyword>
<organism evidence="1 2">
    <name type="scientific">Xylaria curta</name>
    <dbReference type="NCBI Taxonomy" id="42375"/>
    <lineage>
        <taxon>Eukaryota</taxon>
        <taxon>Fungi</taxon>
        <taxon>Dikarya</taxon>
        <taxon>Ascomycota</taxon>
        <taxon>Pezizomycotina</taxon>
        <taxon>Sordariomycetes</taxon>
        <taxon>Xylariomycetidae</taxon>
        <taxon>Xylariales</taxon>
        <taxon>Xylariaceae</taxon>
        <taxon>Xylaria</taxon>
    </lineage>
</organism>
<gene>
    <name evidence="1" type="ORF">NUW58_g8841</name>
</gene>
<sequence>MATKVPGWVSEIAVTASRPTPLTVSNLTTGISSRIKMATISVIEGRVVNVVSRTLTLCAIFMSGWALAHPTGDDPMVE</sequence>
<reference evidence="1" key="1">
    <citation type="submission" date="2022-10" db="EMBL/GenBank/DDBJ databases">
        <title>Genome Sequence of Xylaria curta.</title>
        <authorList>
            <person name="Buettner E."/>
        </authorList>
    </citation>
    <scope>NUCLEOTIDE SEQUENCE</scope>
    <source>
        <strain evidence="1">Babe10</strain>
    </source>
</reference>
<protein>
    <submittedName>
        <fullName evidence="1">Uncharacterized protein</fullName>
    </submittedName>
</protein>